<reference evidence="2" key="1">
    <citation type="journal article" date="2019" name="Int. J. Syst. Evol. Microbiol.">
        <title>The Global Catalogue of Microorganisms (GCM) 10K type strain sequencing project: providing services to taxonomists for standard genome sequencing and annotation.</title>
        <authorList>
            <consortium name="The Broad Institute Genomics Platform"/>
            <consortium name="The Broad Institute Genome Sequencing Center for Infectious Disease"/>
            <person name="Wu L."/>
            <person name="Ma J."/>
        </authorList>
    </citation>
    <scope>NUCLEOTIDE SEQUENCE [LARGE SCALE GENOMIC DNA]</scope>
    <source>
        <strain evidence="2">JCM 31486</strain>
    </source>
</reference>
<gene>
    <name evidence="1" type="ORF">ACFQ1S_43195</name>
</gene>
<dbReference type="Proteomes" id="UP001597045">
    <property type="component" value="Unassembled WGS sequence"/>
</dbReference>
<organism evidence="1 2">
    <name type="scientific">Kibdelosporangium lantanae</name>
    <dbReference type="NCBI Taxonomy" id="1497396"/>
    <lineage>
        <taxon>Bacteria</taxon>
        <taxon>Bacillati</taxon>
        <taxon>Actinomycetota</taxon>
        <taxon>Actinomycetes</taxon>
        <taxon>Pseudonocardiales</taxon>
        <taxon>Pseudonocardiaceae</taxon>
        <taxon>Kibdelosporangium</taxon>
    </lineage>
</organism>
<evidence type="ECO:0000313" key="1">
    <source>
        <dbReference type="EMBL" id="MFD1051892.1"/>
    </source>
</evidence>
<dbReference type="EMBL" id="JBHTIS010003954">
    <property type="protein sequence ID" value="MFD1051892.1"/>
    <property type="molecule type" value="Genomic_DNA"/>
</dbReference>
<keyword evidence="2" id="KW-1185">Reference proteome</keyword>
<protein>
    <recommendedName>
        <fullName evidence="3">Chemotaxis protein</fullName>
    </recommendedName>
</protein>
<evidence type="ECO:0008006" key="3">
    <source>
        <dbReference type="Google" id="ProtNLM"/>
    </source>
</evidence>
<proteinExistence type="predicted"/>
<accession>A0ABW3MPI0</accession>
<feature type="non-terminal residue" evidence="1">
    <location>
        <position position="194"/>
    </location>
</feature>
<feature type="non-terminal residue" evidence="1">
    <location>
        <position position="1"/>
    </location>
</feature>
<evidence type="ECO:0000313" key="2">
    <source>
        <dbReference type="Proteomes" id="UP001597045"/>
    </source>
</evidence>
<name>A0ABW3MPI0_9PSEU</name>
<comment type="caution">
    <text evidence="1">The sequence shown here is derived from an EMBL/GenBank/DDBJ whole genome shotgun (WGS) entry which is preliminary data.</text>
</comment>
<sequence length="194" mass="21141">LRAAYNVVKDASASLRNATIAAYAEEHLAEAAGDTPARKFIAHIQQRYDNSYTCYDFQDLLDPAATTQQRLDRAKGRMDASHSGWFDFALTGITNAYDSLTGEQSEQVTQESLDRLAFIAKHEGVDDHELDAMAAMTGKSKDELSTMEYTQFKARLEDLRSLRQSIVDAMATALEIVVSVAVTVATGGAAVGLL</sequence>